<proteinExistence type="predicted"/>
<dbReference type="CDD" id="cd00146">
    <property type="entry name" value="PKD"/>
    <property type="match status" value="1"/>
</dbReference>
<dbReference type="Gene3D" id="2.60.40.10">
    <property type="entry name" value="Immunoglobulins"/>
    <property type="match status" value="1"/>
</dbReference>
<dbReference type="InterPro" id="IPR013783">
    <property type="entry name" value="Ig-like_fold"/>
</dbReference>
<evidence type="ECO:0000313" key="2">
    <source>
        <dbReference type="EMBL" id="CAB4347100.1"/>
    </source>
</evidence>
<reference evidence="2" key="1">
    <citation type="submission" date="2020-05" db="EMBL/GenBank/DDBJ databases">
        <authorList>
            <person name="Chiriac C."/>
            <person name="Salcher M."/>
            <person name="Ghai R."/>
            <person name="Kavagutti S V."/>
        </authorList>
    </citation>
    <scope>NUCLEOTIDE SEQUENCE</scope>
</reference>
<dbReference type="AlphaFoldDB" id="A0A6J6A1X8"/>
<dbReference type="SUPFAM" id="SSF54001">
    <property type="entry name" value="Cysteine proteinases"/>
    <property type="match status" value="1"/>
</dbReference>
<dbReference type="InterPro" id="IPR007921">
    <property type="entry name" value="CHAP_dom"/>
</dbReference>
<dbReference type="InterPro" id="IPR035986">
    <property type="entry name" value="PKD_dom_sf"/>
</dbReference>
<dbReference type="EMBL" id="CAESAN010000175">
    <property type="protein sequence ID" value="CAB4347100.1"/>
    <property type="molecule type" value="Genomic_DNA"/>
</dbReference>
<evidence type="ECO:0000259" key="1">
    <source>
        <dbReference type="PROSITE" id="PS50093"/>
    </source>
</evidence>
<accession>A0A6J6A1X8</accession>
<name>A0A6J6A1X8_9ZZZZ</name>
<feature type="domain" description="PKD" evidence="1">
    <location>
        <begin position="117"/>
        <end position="207"/>
    </location>
</feature>
<dbReference type="InterPro" id="IPR000601">
    <property type="entry name" value="PKD_dom"/>
</dbReference>
<dbReference type="Pfam" id="PF18911">
    <property type="entry name" value="PKD_4"/>
    <property type="match status" value="1"/>
</dbReference>
<dbReference type="Gene3D" id="3.90.1720.10">
    <property type="entry name" value="endopeptidase domain like (from Nostoc punctiforme)"/>
    <property type="match status" value="1"/>
</dbReference>
<dbReference type="Pfam" id="PF05257">
    <property type="entry name" value="CHAP"/>
    <property type="match status" value="1"/>
</dbReference>
<dbReference type="InterPro" id="IPR038765">
    <property type="entry name" value="Papain-like_cys_pep_sf"/>
</dbReference>
<sequence>MYGLATQASLRYYPAPWCAYFASWVTRQAGVPIGWNGLGDGYVPRISAWAKKVGIWKKTPQPGDLIAFPQHIGIVESIQPNGTVTTIEGNTSDGLRRRLRLIKSASGFVRVSYLTAPVAEITVAADPVIRDVPVLLTATNIAKPARAIKSYRWDIDGDGTWDKTSSKPQLTLSFPENGNFPVTVSISDSHHVAATTTVNIRVVNGSSGSGGLSPR</sequence>
<dbReference type="SUPFAM" id="SSF49299">
    <property type="entry name" value="PKD domain"/>
    <property type="match status" value="1"/>
</dbReference>
<organism evidence="2">
    <name type="scientific">freshwater metagenome</name>
    <dbReference type="NCBI Taxonomy" id="449393"/>
    <lineage>
        <taxon>unclassified sequences</taxon>
        <taxon>metagenomes</taxon>
        <taxon>ecological metagenomes</taxon>
    </lineage>
</organism>
<dbReference type="PROSITE" id="PS50093">
    <property type="entry name" value="PKD"/>
    <property type="match status" value="1"/>
</dbReference>
<gene>
    <name evidence="2" type="ORF">UFOPK3547_01577</name>
</gene>
<protein>
    <submittedName>
        <fullName evidence="2">Unannotated protein</fullName>
    </submittedName>
</protein>